<reference evidence="2 3" key="1">
    <citation type="submission" date="2020-05" db="EMBL/GenBank/DDBJ databases">
        <title>Whole genome sequencing and identification of novel metabolites from Paenibacillus alvei strain JR949.</title>
        <authorList>
            <person name="Rajendhran J."/>
            <person name="Sree Pranav P."/>
            <person name="Mahalakshmi B."/>
            <person name="Karthikeyan R."/>
        </authorList>
    </citation>
    <scope>NUCLEOTIDE SEQUENCE [LARGE SCALE GENOMIC DNA]</scope>
    <source>
        <strain evidence="2 3">JR949</strain>
    </source>
</reference>
<gene>
    <name evidence="2" type="ORF">HMI46_26070</name>
</gene>
<dbReference type="EMBL" id="JABFOR010000066">
    <property type="protein sequence ID" value="NOJ73982.1"/>
    <property type="molecule type" value="Genomic_DNA"/>
</dbReference>
<evidence type="ECO:0000259" key="1">
    <source>
        <dbReference type="Pfam" id="PF09369"/>
    </source>
</evidence>
<organism evidence="2 3">
    <name type="scientific">Paenibacillus alvei</name>
    <name type="common">Bacillus alvei</name>
    <dbReference type="NCBI Taxonomy" id="44250"/>
    <lineage>
        <taxon>Bacteria</taxon>
        <taxon>Bacillati</taxon>
        <taxon>Bacillota</taxon>
        <taxon>Bacilli</taxon>
        <taxon>Bacillales</taxon>
        <taxon>Paenibacillaceae</taxon>
        <taxon>Paenibacillus</taxon>
    </lineage>
</organism>
<protein>
    <submittedName>
        <fullName evidence="2">DUF1998 domain-containing protein</fullName>
    </submittedName>
</protein>
<dbReference type="Pfam" id="PF09369">
    <property type="entry name" value="MZB"/>
    <property type="match status" value="1"/>
</dbReference>
<name>A0AAP7A7J2_PAEAL</name>
<evidence type="ECO:0000313" key="3">
    <source>
        <dbReference type="Proteomes" id="UP000552038"/>
    </source>
</evidence>
<proteinExistence type="predicted"/>
<evidence type="ECO:0000313" key="2">
    <source>
        <dbReference type="EMBL" id="NOJ73982.1"/>
    </source>
</evidence>
<dbReference type="InterPro" id="IPR047721">
    <property type="entry name" value="DrmB"/>
</dbReference>
<dbReference type="InterPro" id="IPR018973">
    <property type="entry name" value="MZB"/>
</dbReference>
<feature type="domain" description="MrfA-like Zn-binding" evidence="1">
    <location>
        <begin position="463"/>
        <end position="563"/>
    </location>
</feature>
<dbReference type="NCBIfam" id="NF038324">
    <property type="entry name" value="DrmB_fam"/>
    <property type="match status" value="1"/>
</dbReference>
<comment type="caution">
    <text evidence="2">The sequence shown here is derived from an EMBL/GenBank/DDBJ whole genome shotgun (WGS) entry which is preliminary data.</text>
</comment>
<sequence length="588" mass="66081">MRPSQYITTYGPGAILEGPNGPRIINNIAHSGILDYKRIDQLEIVDQRLSESLLNGAGIIRIPTNAELNLSESKSIYETKQFPQWSLCIKHNRLYRYQNNRGCPSCPPADVPYMGWLKSRKEAIRFVMACPNGHLDDVNWGKIVKHRRRPCYPEYFIWKGGGGALKNVRIVCPNCEGEVNLGQAYASEHECTGRLPEAGNETFSCDKAAKIMQRGASNIRVAEIVSSLTIPKRDTRLHQLLAHSAIIGILLSSDINTKADLIGKLKIMMDRKRLPEEMFVEINQYEEELILSAVKDVCEEIDISNEHDYRVVEYEALQIAATRGAPLQVSSTPGAPPQFEVNRQDVRRFVGPKGRSLRVTPISRLRVVMVQAGYRRIDMVNGELVSTVHHDGIREWYPGLETFGEGIFIDLGLGDNQEPYGHFEMGGDEFENWMKAFSNPQEFGLGIVEKNNLHPVFVWWHTLSHRLISSLSIDSGYSSASIRERIFVKIDENDPRKARGGVLLYTTQPGGDGTLGGLIGLVNEFDKVLHLVFRDVDTCSNDPLCGEEAFGPNRLNGPSCYVCQFVSETSCEHRNMLLDRKLLLNNLP</sequence>
<dbReference type="AlphaFoldDB" id="A0AAP7A7J2"/>
<dbReference type="Proteomes" id="UP000552038">
    <property type="component" value="Unassembled WGS sequence"/>
</dbReference>
<accession>A0AAP7A7J2</accession>